<proteinExistence type="predicted"/>
<dbReference type="EMBL" id="JRYB01000001">
    <property type="protein sequence ID" value="OIJ41832.1"/>
    <property type="molecule type" value="Genomic_DNA"/>
</dbReference>
<dbReference type="AlphaFoldDB" id="A0A1S2NBV8"/>
<protein>
    <submittedName>
        <fullName evidence="1">Uncharacterized protein</fullName>
    </submittedName>
</protein>
<dbReference type="RefSeq" id="WP_071362530.1">
    <property type="nucleotide sequence ID" value="NZ_JRYB01000001.1"/>
</dbReference>
<gene>
    <name evidence="1" type="ORF">LO55_3658</name>
</gene>
<accession>A0A1S2NBV8</accession>
<reference evidence="1 2" key="1">
    <citation type="submission" date="2014-10" db="EMBL/GenBank/DDBJ databases">
        <authorList>
            <person name="Seo M.-J."/>
            <person name="Seok Y.J."/>
            <person name="Cha I.-T."/>
        </authorList>
    </citation>
    <scope>NUCLEOTIDE SEQUENCE [LARGE SCALE GENOMIC DNA]</scope>
    <source>
        <strain evidence="1 2">NEU</strain>
    </source>
</reference>
<evidence type="ECO:0000313" key="1">
    <source>
        <dbReference type="EMBL" id="OIJ41832.1"/>
    </source>
</evidence>
<organism evidence="1 2">
    <name type="scientific">Massilia timonae</name>
    <dbReference type="NCBI Taxonomy" id="47229"/>
    <lineage>
        <taxon>Bacteria</taxon>
        <taxon>Pseudomonadati</taxon>
        <taxon>Pseudomonadota</taxon>
        <taxon>Betaproteobacteria</taxon>
        <taxon>Burkholderiales</taxon>
        <taxon>Oxalobacteraceae</taxon>
        <taxon>Telluria group</taxon>
        <taxon>Massilia</taxon>
    </lineage>
</organism>
<comment type="caution">
    <text evidence="1">The sequence shown here is derived from an EMBL/GenBank/DDBJ whole genome shotgun (WGS) entry which is preliminary data.</text>
</comment>
<evidence type="ECO:0000313" key="2">
    <source>
        <dbReference type="Proteomes" id="UP000180246"/>
    </source>
</evidence>
<sequence>MQKFELIVDFNGIVIFDPSLLAGYFSEINPGDNLYARFVRSDEGERVVEQGIVLPVLGLNDGIYSIILRPIRNLEGLIRKPLLFLTLRFH</sequence>
<dbReference type="Proteomes" id="UP000180246">
    <property type="component" value="Unassembled WGS sequence"/>
</dbReference>
<name>A0A1S2NBV8_9BURK</name>